<comment type="caution">
    <text evidence="2">The sequence shown here is derived from an EMBL/GenBank/DDBJ whole genome shotgun (WGS) entry which is preliminary data.</text>
</comment>
<sequence length="62" mass="7043">MGEERAEPRNVYPLLGEGERPPGTKAQHPLAYDAGQVSSNKREFWALRFFTGNLYVSTQPNY</sequence>
<protein>
    <submittedName>
        <fullName evidence="2">Uncharacterized protein</fullName>
    </submittedName>
</protein>
<reference evidence="2" key="1">
    <citation type="journal article" date="2014" name="Front. Microbiol.">
        <title>High frequency of phylogenetically diverse reductive dehalogenase-homologous genes in deep subseafloor sedimentary metagenomes.</title>
        <authorList>
            <person name="Kawai M."/>
            <person name="Futagami T."/>
            <person name="Toyoda A."/>
            <person name="Takaki Y."/>
            <person name="Nishi S."/>
            <person name="Hori S."/>
            <person name="Arai W."/>
            <person name="Tsubouchi T."/>
            <person name="Morono Y."/>
            <person name="Uchiyama I."/>
            <person name="Ito T."/>
            <person name="Fujiyama A."/>
            <person name="Inagaki F."/>
            <person name="Takami H."/>
        </authorList>
    </citation>
    <scope>NUCLEOTIDE SEQUENCE</scope>
    <source>
        <strain evidence="2">Expedition CK06-06</strain>
    </source>
</reference>
<name>X0YVR3_9ZZZZ</name>
<organism evidence="2">
    <name type="scientific">marine sediment metagenome</name>
    <dbReference type="NCBI Taxonomy" id="412755"/>
    <lineage>
        <taxon>unclassified sequences</taxon>
        <taxon>metagenomes</taxon>
        <taxon>ecological metagenomes</taxon>
    </lineage>
</organism>
<dbReference type="AlphaFoldDB" id="X0YVR3"/>
<feature type="region of interest" description="Disordered" evidence="1">
    <location>
        <begin position="1"/>
        <end position="29"/>
    </location>
</feature>
<evidence type="ECO:0000256" key="1">
    <source>
        <dbReference type="SAM" id="MobiDB-lite"/>
    </source>
</evidence>
<accession>X0YVR3</accession>
<evidence type="ECO:0000313" key="2">
    <source>
        <dbReference type="EMBL" id="GAG60844.1"/>
    </source>
</evidence>
<gene>
    <name evidence="2" type="ORF">S01H4_07331</name>
</gene>
<proteinExistence type="predicted"/>
<dbReference type="EMBL" id="BART01002388">
    <property type="protein sequence ID" value="GAG60844.1"/>
    <property type="molecule type" value="Genomic_DNA"/>
</dbReference>